<feature type="transmembrane region" description="Helical" evidence="1">
    <location>
        <begin position="14"/>
        <end position="33"/>
    </location>
</feature>
<protein>
    <submittedName>
        <fullName evidence="2">Uncharacterized protein</fullName>
    </submittedName>
</protein>
<dbReference type="EMBL" id="SACN01000001">
    <property type="protein sequence ID" value="RVT93465.1"/>
    <property type="molecule type" value="Genomic_DNA"/>
</dbReference>
<keyword evidence="1" id="KW-1133">Transmembrane helix</keyword>
<dbReference type="AlphaFoldDB" id="A0A437M7F5"/>
<evidence type="ECO:0000313" key="3">
    <source>
        <dbReference type="Proteomes" id="UP000282971"/>
    </source>
</evidence>
<proteinExistence type="predicted"/>
<dbReference type="Proteomes" id="UP000282971">
    <property type="component" value="Unassembled WGS sequence"/>
</dbReference>
<keyword evidence="1" id="KW-0812">Transmembrane</keyword>
<feature type="transmembrane region" description="Helical" evidence="1">
    <location>
        <begin position="53"/>
        <end position="74"/>
    </location>
</feature>
<dbReference type="RefSeq" id="WP_127742103.1">
    <property type="nucleotide sequence ID" value="NZ_SACN01000001.1"/>
</dbReference>
<sequence>MKFDVGLVDSIEKYGIAGLFLFGLLSLGIERMWAASADGLRLWWTGTPLRVALIKPLVMTVLLLIPLGLTLYVIAKTSERLTTAAKVLDGRWALPGLSCDQAGTFSVDQSSGHFVIRQSDGFFLFADIEHVAADAVQVRRQGAPGAVRYERHGPLLFEFLMSGGPPRELSLCRQ</sequence>
<comment type="caution">
    <text evidence="2">The sequence shown here is derived from an EMBL/GenBank/DDBJ whole genome shotgun (WGS) entry which is preliminary data.</text>
</comment>
<name>A0A437M7F5_9SPHN</name>
<reference evidence="2 3" key="1">
    <citation type="submission" date="2019-01" db="EMBL/GenBank/DDBJ databases">
        <authorList>
            <person name="Chen W.-M."/>
        </authorList>
    </citation>
    <scope>NUCLEOTIDE SEQUENCE [LARGE SCALE GENOMIC DNA]</scope>
    <source>
        <strain evidence="2 3">CCP-7</strain>
    </source>
</reference>
<organism evidence="2 3">
    <name type="scientific">Sphingomonas crocodyli</name>
    <dbReference type="NCBI Taxonomy" id="1979270"/>
    <lineage>
        <taxon>Bacteria</taxon>
        <taxon>Pseudomonadati</taxon>
        <taxon>Pseudomonadota</taxon>
        <taxon>Alphaproteobacteria</taxon>
        <taxon>Sphingomonadales</taxon>
        <taxon>Sphingomonadaceae</taxon>
        <taxon>Sphingomonas</taxon>
    </lineage>
</organism>
<evidence type="ECO:0000313" key="2">
    <source>
        <dbReference type="EMBL" id="RVT93465.1"/>
    </source>
</evidence>
<keyword evidence="3" id="KW-1185">Reference proteome</keyword>
<gene>
    <name evidence="2" type="ORF">EOD43_06200</name>
</gene>
<accession>A0A437M7F5</accession>
<evidence type="ECO:0000256" key="1">
    <source>
        <dbReference type="SAM" id="Phobius"/>
    </source>
</evidence>
<keyword evidence="1" id="KW-0472">Membrane</keyword>